<dbReference type="Pfam" id="PF00990">
    <property type="entry name" value="GGDEF"/>
    <property type="match status" value="1"/>
</dbReference>
<accession>A0A5M6IER5</accession>
<dbReference type="GO" id="GO:0052621">
    <property type="term" value="F:diguanylate cyclase activity"/>
    <property type="evidence" value="ECO:0007669"/>
    <property type="project" value="UniProtKB-EC"/>
</dbReference>
<comment type="catalytic activity">
    <reaction evidence="2">
        <text>2 GTP = 3',3'-c-di-GMP + 2 diphosphate</text>
        <dbReference type="Rhea" id="RHEA:24898"/>
        <dbReference type="ChEBI" id="CHEBI:33019"/>
        <dbReference type="ChEBI" id="CHEBI:37565"/>
        <dbReference type="ChEBI" id="CHEBI:58805"/>
        <dbReference type="EC" id="2.7.7.65"/>
    </reaction>
</comment>
<dbReference type="GO" id="GO:0005886">
    <property type="term" value="C:plasma membrane"/>
    <property type="evidence" value="ECO:0007669"/>
    <property type="project" value="TreeGrafter"/>
</dbReference>
<evidence type="ECO:0000256" key="3">
    <source>
        <dbReference type="PROSITE-ProRule" id="PRU00169"/>
    </source>
</evidence>
<keyword evidence="3" id="KW-0597">Phosphoprotein</keyword>
<dbReference type="InterPro" id="IPR043128">
    <property type="entry name" value="Rev_trsase/Diguanyl_cyclase"/>
</dbReference>
<dbReference type="InterPro" id="IPR000160">
    <property type="entry name" value="GGDEF_dom"/>
</dbReference>
<protein>
    <recommendedName>
        <fullName evidence="1">diguanylate cyclase</fullName>
        <ecNumber evidence="1">2.7.7.65</ecNumber>
    </recommendedName>
</protein>
<dbReference type="GO" id="GO:0000160">
    <property type="term" value="P:phosphorelay signal transduction system"/>
    <property type="evidence" value="ECO:0007669"/>
    <property type="project" value="InterPro"/>
</dbReference>
<dbReference type="NCBIfam" id="TIGR00254">
    <property type="entry name" value="GGDEF"/>
    <property type="match status" value="1"/>
</dbReference>
<dbReference type="SUPFAM" id="SSF52172">
    <property type="entry name" value="CheY-like"/>
    <property type="match status" value="1"/>
</dbReference>
<name>A0A5M6IER5_9PROT</name>
<reference evidence="7 8" key="1">
    <citation type="submission" date="2019-09" db="EMBL/GenBank/DDBJ databases">
        <title>Genome sequence of Roseospira marina, one of the more divergent members of the non-sulfur purple photosynthetic bacterial family, the Rhodospirillaceae.</title>
        <authorList>
            <person name="Meyer T."/>
            <person name="Kyndt J."/>
        </authorList>
    </citation>
    <scope>NUCLEOTIDE SEQUENCE [LARGE SCALE GENOMIC DNA]</scope>
    <source>
        <strain evidence="7 8">DSM 15113</strain>
    </source>
</reference>
<dbReference type="InterPro" id="IPR029787">
    <property type="entry name" value="Nucleotide_cyclase"/>
</dbReference>
<dbReference type="PROSITE" id="PS50887">
    <property type="entry name" value="GGDEF"/>
    <property type="match status" value="1"/>
</dbReference>
<feature type="domain" description="Response regulatory" evidence="5">
    <location>
        <begin position="9"/>
        <end position="124"/>
    </location>
</feature>
<dbReference type="AlphaFoldDB" id="A0A5M6IER5"/>
<evidence type="ECO:0000256" key="1">
    <source>
        <dbReference type="ARBA" id="ARBA00012528"/>
    </source>
</evidence>
<dbReference type="OrthoDB" id="9812260at2"/>
<evidence type="ECO:0000256" key="2">
    <source>
        <dbReference type="ARBA" id="ARBA00034247"/>
    </source>
</evidence>
<dbReference type="CDD" id="cd01949">
    <property type="entry name" value="GGDEF"/>
    <property type="match status" value="1"/>
</dbReference>
<dbReference type="SUPFAM" id="SSF55073">
    <property type="entry name" value="Nucleotide cyclase"/>
    <property type="match status" value="1"/>
</dbReference>
<dbReference type="PROSITE" id="PS50110">
    <property type="entry name" value="RESPONSE_REGULATORY"/>
    <property type="match status" value="1"/>
</dbReference>
<feature type="domain" description="GGDEF" evidence="6">
    <location>
        <begin position="167"/>
        <end position="306"/>
    </location>
</feature>
<dbReference type="Proteomes" id="UP000324065">
    <property type="component" value="Unassembled WGS sequence"/>
</dbReference>
<dbReference type="InterPro" id="IPR050469">
    <property type="entry name" value="Diguanylate_Cyclase"/>
</dbReference>
<feature type="region of interest" description="Disordered" evidence="4">
    <location>
        <begin position="294"/>
        <end position="316"/>
    </location>
</feature>
<proteinExistence type="predicted"/>
<sequence length="316" mass="34628">MAGTDVRPTVLIVEDDPSTLRLLSSIFRDSYDLVVATEGREAYAVARAEQPDLMLLDLNLPDIDGLQVCRTFKAEPDLQHIPIIFLTGDQNPATEEKGITLGAMDFVTKPFTAAVLQARVRTHIDLRRKTMALETLAGTDALTGVPNRRSFDEVAEREWRRMARERSPLSLVMVDIDHFKGLNDTFGHPFGDHVLRRVAAAVREQLRRPGDYLARFGGEEFVLVLPATDRNGAGTVAENVRLAIGALRFDDHPGAADLRVTASLGCSTDGEPKRDVDGIAALLSAADQNLYRAKRSGRNRVENSPAAAVSDETSAR</sequence>
<dbReference type="EC" id="2.7.7.65" evidence="1"/>
<dbReference type="RefSeq" id="WP_150061728.1">
    <property type="nucleotide sequence ID" value="NZ_JACHII010000007.1"/>
</dbReference>
<dbReference type="FunFam" id="3.30.70.270:FF:000001">
    <property type="entry name" value="Diguanylate cyclase domain protein"/>
    <property type="match status" value="1"/>
</dbReference>
<feature type="modified residue" description="4-aspartylphosphate" evidence="3">
    <location>
        <position position="57"/>
    </location>
</feature>
<dbReference type="EMBL" id="VWPJ01000005">
    <property type="protein sequence ID" value="KAA5606205.1"/>
    <property type="molecule type" value="Genomic_DNA"/>
</dbReference>
<dbReference type="GO" id="GO:0043709">
    <property type="term" value="P:cell adhesion involved in single-species biofilm formation"/>
    <property type="evidence" value="ECO:0007669"/>
    <property type="project" value="TreeGrafter"/>
</dbReference>
<dbReference type="PANTHER" id="PTHR45138">
    <property type="entry name" value="REGULATORY COMPONENTS OF SENSORY TRANSDUCTION SYSTEM"/>
    <property type="match status" value="1"/>
</dbReference>
<dbReference type="InterPro" id="IPR001789">
    <property type="entry name" value="Sig_transdc_resp-reg_receiver"/>
</dbReference>
<evidence type="ECO:0000259" key="5">
    <source>
        <dbReference type="PROSITE" id="PS50110"/>
    </source>
</evidence>
<dbReference type="Gene3D" id="3.30.70.270">
    <property type="match status" value="1"/>
</dbReference>
<dbReference type="Gene3D" id="3.40.50.2300">
    <property type="match status" value="1"/>
</dbReference>
<keyword evidence="8" id="KW-1185">Reference proteome</keyword>
<evidence type="ECO:0000256" key="4">
    <source>
        <dbReference type="SAM" id="MobiDB-lite"/>
    </source>
</evidence>
<evidence type="ECO:0000259" key="6">
    <source>
        <dbReference type="PROSITE" id="PS50887"/>
    </source>
</evidence>
<gene>
    <name evidence="7" type="ORF">F1188_07210</name>
</gene>
<dbReference type="GO" id="GO:1902201">
    <property type="term" value="P:negative regulation of bacterial-type flagellum-dependent cell motility"/>
    <property type="evidence" value="ECO:0007669"/>
    <property type="project" value="TreeGrafter"/>
</dbReference>
<dbReference type="Pfam" id="PF00072">
    <property type="entry name" value="Response_reg"/>
    <property type="match status" value="1"/>
</dbReference>
<dbReference type="PANTHER" id="PTHR45138:SF9">
    <property type="entry name" value="DIGUANYLATE CYCLASE DGCM-RELATED"/>
    <property type="match status" value="1"/>
</dbReference>
<dbReference type="SMART" id="SM00267">
    <property type="entry name" value="GGDEF"/>
    <property type="match status" value="1"/>
</dbReference>
<dbReference type="SMART" id="SM00448">
    <property type="entry name" value="REC"/>
    <property type="match status" value="1"/>
</dbReference>
<evidence type="ECO:0000313" key="8">
    <source>
        <dbReference type="Proteomes" id="UP000324065"/>
    </source>
</evidence>
<dbReference type="InterPro" id="IPR011006">
    <property type="entry name" value="CheY-like_superfamily"/>
</dbReference>
<evidence type="ECO:0000313" key="7">
    <source>
        <dbReference type="EMBL" id="KAA5606205.1"/>
    </source>
</evidence>
<organism evidence="7 8">
    <name type="scientific">Roseospira marina</name>
    <dbReference type="NCBI Taxonomy" id="140057"/>
    <lineage>
        <taxon>Bacteria</taxon>
        <taxon>Pseudomonadati</taxon>
        <taxon>Pseudomonadota</taxon>
        <taxon>Alphaproteobacteria</taxon>
        <taxon>Rhodospirillales</taxon>
        <taxon>Rhodospirillaceae</taxon>
        <taxon>Roseospira</taxon>
    </lineage>
</organism>
<comment type="caution">
    <text evidence="7">The sequence shown here is derived from an EMBL/GenBank/DDBJ whole genome shotgun (WGS) entry which is preliminary data.</text>
</comment>